<dbReference type="InterPro" id="IPR036259">
    <property type="entry name" value="MFS_trans_sf"/>
</dbReference>
<keyword evidence="4 6" id="KW-0472">Membrane</keyword>
<dbReference type="Pfam" id="PF13000">
    <property type="entry name" value="Acatn"/>
    <property type="match status" value="2"/>
</dbReference>
<dbReference type="EMBL" id="GGYP01004571">
    <property type="protein sequence ID" value="MDE49342.1"/>
    <property type="molecule type" value="Transcribed_RNA"/>
</dbReference>
<evidence type="ECO:0000256" key="4">
    <source>
        <dbReference type="ARBA" id="ARBA00023136"/>
    </source>
</evidence>
<protein>
    <submittedName>
        <fullName evidence="7">Acetyl-coenzyme A transporter 1</fullName>
    </submittedName>
</protein>
<evidence type="ECO:0000256" key="2">
    <source>
        <dbReference type="ARBA" id="ARBA00022692"/>
    </source>
</evidence>
<evidence type="ECO:0000256" key="6">
    <source>
        <dbReference type="SAM" id="Phobius"/>
    </source>
</evidence>
<feature type="transmembrane region" description="Helical" evidence="6">
    <location>
        <begin position="310"/>
        <end position="326"/>
    </location>
</feature>
<feature type="transmembrane region" description="Helical" evidence="6">
    <location>
        <begin position="127"/>
        <end position="148"/>
    </location>
</feature>
<feature type="transmembrane region" description="Helical" evidence="6">
    <location>
        <begin position="346"/>
        <end position="368"/>
    </location>
</feature>
<evidence type="ECO:0000256" key="1">
    <source>
        <dbReference type="ARBA" id="ARBA00004141"/>
    </source>
</evidence>
<dbReference type="InterPro" id="IPR024371">
    <property type="entry name" value="AcetylCoA_trans_1-like"/>
</dbReference>
<feature type="transmembrane region" description="Helical" evidence="6">
    <location>
        <begin position="527"/>
        <end position="546"/>
    </location>
</feature>
<dbReference type="GO" id="GO:0016020">
    <property type="term" value="C:membrane"/>
    <property type="evidence" value="ECO:0007669"/>
    <property type="project" value="UniProtKB-SubCell"/>
</dbReference>
<dbReference type="PANTHER" id="PTHR12778:SF9">
    <property type="entry name" value="ACETYL-COENZYME A TRANSPORTER 1"/>
    <property type="match status" value="1"/>
</dbReference>
<sequence>MATNKAAVRTKETFSNLKGDYGNIAFLLLLYVLQGIPIGLSSAVPLLLQNRKVSYSEQALFSFVTWPFSLKLLWAPIVDSVYWRKFGRRKSWLIPVQLGIGLFMLTLAQSINSLLTDDPVTGTKPNIHLLTFIFLMLNFLAATQDIAVDGWALTMLKRRNVGYASTCNTAGQTAGFFIGNVIFLALESADFCNKYLRSADKQEPVGVVTFESFLHHCGWVFLVVTIVVAILKRERNQRTEVRTQPSDHDPELSMRLTRRKSSDANELLEGSSNSRQTEDSEELDEHAVEKELDVRETYTLLLKIIKLPSFRLFAVILLTCKLGFSAPDAVSGLKLVEAGVHKENLALLAVPMVPLQIILPWVISRITCGPRPLDLFVKAYPYRLLFGILFPLIVYWTPMVKLADGTFPTYYYVVLVFVYALHQVTVYSIFVALMAFHASVSDPSIGGSYMTLLNTITNLGGNWPSTTALWLVDKLTIQSCVEKCTQPEQASLHNSSTIVSSNSTTAAPPTPSSPICRTDCETLFDGYYLECAICVIVGFVWLQWGANRLKRIQSLPPVAWFVSINKSNK</sequence>
<keyword evidence="3 6" id="KW-1133">Transmembrane helix</keyword>
<reference evidence="7" key="1">
    <citation type="submission" date="2018-10" db="EMBL/GenBank/DDBJ databases">
        <title>Transcriptome assembly of Aceria tosichella (Wheat curl mite) Type 2.</title>
        <authorList>
            <person name="Scully E.D."/>
            <person name="Geib S.M."/>
            <person name="Palmer N.A."/>
            <person name="Gupta A.K."/>
            <person name="Sarath G."/>
            <person name="Tatineni S."/>
        </authorList>
    </citation>
    <scope>NUCLEOTIDE SEQUENCE</scope>
    <source>
        <strain evidence="7">LincolnNE</strain>
    </source>
</reference>
<comment type="subcellular location">
    <subcellularLocation>
        <location evidence="1">Membrane</location>
        <topology evidence="1">Multi-pass membrane protein</topology>
    </subcellularLocation>
</comment>
<organism evidence="7">
    <name type="scientific">Aceria tosichella</name>
    <name type="common">wheat curl mite</name>
    <dbReference type="NCBI Taxonomy" id="561515"/>
    <lineage>
        <taxon>Eukaryota</taxon>
        <taxon>Metazoa</taxon>
        <taxon>Ecdysozoa</taxon>
        <taxon>Arthropoda</taxon>
        <taxon>Chelicerata</taxon>
        <taxon>Arachnida</taxon>
        <taxon>Acari</taxon>
        <taxon>Acariformes</taxon>
        <taxon>Trombidiformes</taxon>
        <taxon>Prostigmata</taxon>
        <taxon>Eupodina</taxon>
        <taxon>Eriophyoidea</taxon>
        <taxon>Eriophyidae</taxon>
        <taxon>Eriophyinae</taxon>
        <taxon>Aceriini</taxon>
        <taxon>Aceria</taxon>
    </lineage>
</organism>
<feature type="transmembrane region" description="Helical" evidence="6">
    <location>
        <begin position="380"/>
        <end position="398"/>
    </location>
</feature>
<evidence type="ECO:0000256" key="3">
    <source>
        <dbReference type="ARBA" id="ARBA00022989"/>
    </source>
</evidence>
<feature type="transmembrane region" description="Helical" evidence="6">
    <location>
        <begin position="160"/>
        <end position="186"/>
    </location>
</feature>
<dbReference type="PANTHER" id="PTHR12778">
    <property type="entry name" value="SOLUTE CARRIER FAMILY 33 ACETYL-COA TRANSPORTER -RELATED"/>
    <property type="match status" value="1"/>
</dbReference>
<keyword evidence="2 6" id="KW-0812">Transmembrane</keyword>
<gene>
    <name evidence="7" type="primary">Slc33a1</name>
    <name evidence="7" type="ORF">g.1043</name>
</gene>
<accession>A0A6G1SH95</accession>
<dbReference type="AlphaFoldDB" id="A0A6G1SH95"/>
<feature type="transmembrane region" description="Helical" evidence="6">
    <location>
        <begin position="21"/>
        <end position="40"/>
    </location>
</feature>
<dbReference type="Gene3D" id="1.20.1250.20">
    <property type="entry name" value="MFS general substrate transporter like domains"/>
    <property type="match status" value="1"/>
</dbReference>
<feature type="transmembrane region" description="Helical" evidence="6">
    <location>
        <begin position="94"/>
        <end position="115"/>
    </location>
</feature>
<feature type="transmembrane region" description="Helical" evidence="6">
    <location>
        <begin position="213"/>
        <end position="231"/>
    </location>
</feature>
<proteinExistence type="predicted"/>
<name>A0A6G1SH95_9ACAR</name>
<evidence type="ECO:0000313" key="7">
    <source>
        <dbReference type="EMBL" id="MDE49342.1"/>
    </source>
</evidence>
<feature type="region of interest" description="Disordered" evidence="5">
    <location>
        <begin position="262"/>
        <end position="286"/>
    </location>
</feature>
<evidence type="ECO:0000256" key="5">
    <source>
        <dbReference type="SAM" id="MobiDB-lite"/>
    </source>
</evidence>
<dbReference type="SUPFAM" id="SSF103473">
    <property type="entry name" value="MFS general substrate transporter"/>
    <property type="match status" value="1"/>
</dbReference>
<feature type="transmembrane region" description="Helical" evidence="6">
    <location>
        <begin position="60"/>
        <end position="82"/>
    </location>
</feature>
<dbReference type="InterPro" id="IPR004752">
    <property type="entry name" value="AmpG_permease/AT-1"/>
</dbReference>
<dbReference type="GO" id="GO:0035348">
    <property type="term" value="P:acetyl-CoA transmembrane transport"/>
    <property type="evidence" value="ECO:0007669"/>
    <property type="project" value="InterPro"/>
</dbReference>
<feature type="transmembrane region" description="Helical" evidence="6">
    <location>
        <begin position="410"/>
        <end position="436"/>
    </location>
</feature>
<dbReference type="GO" id="GO:0008521">
    <property type="term" value="F:acetyl-CoA transmembrane transporter activity"/>
    <property type="evidence" value="ECO:0007669"/>
    <property type="project" value="InterPro"/>
</dbReference>